<dbReference type="EMBL" id="VWZE01014818">
    <property type="protein sequence ID" value="NXF92519.1"/>
    <property type="molecule type" value="Genomic_DNA"/>
</dbReference>
<sequence>VELVESGGGLQPPGGAVSLLCKASGFTFSSFAMLWARQAPGKGLQYVAGINNDGSTKYYSASVRGRCSLS</sequence>
<accession>A0A7K8XNJ2</accession>
<feature type="non-terminal residue" evidence="1">
    <location>
        <position position="70"/>
    </location>
</feature>
<evidence type="ECO:0000313" key="2">
    <source>
        <dbReference type="Proteomes" id="UP000583613"/>
    </source>
</evidence>
<dbReference type="SUPFAM" id="SSF48726">
    <property type="entry name" value="Immunoglobulin"/>
    <property type="match status" value="1"/>
</dbReference>
<evidence type="ECO:0000313" key="1">
    <source>
        <dbReference type="EMBL" id="NXF92519.1"/>
    </source>
</evidence>
<dbReference type="InterPro" id="IPR050199">
    <property type="entry name" value="IgHV"/>
</dbReference>
<protein>
    <submittedName>
        <fullName evidence="1">HV307 protein</fullName>
    </submittedName>
</protein>
<organism evidence="1 2">
    <name type="scientific">Eubucco bourcierii</name>
    <name type="common">red-headed barbet</name>
    <dbReference type="NCBI Taxonomy" id="91767"/>
    <lineage>
        <taxon>Eukaryota</taxon>
        <taxon>Metazoa</taxon>
        <taxon>Chordata</taxon>
        <taxon>Craniata</taxon>
        <taxon>Vertebrata</taxon>
        <taxon>Euteleostomi</taxon>
        <taxon>Archelosauria</taxon>
        <taxon>Archosauria</taxon>
        <taxon>Dinosauria</taxon>
        <taxon>Saurischia</taxon>
        <taxon>Theropoda</taxon>
        <taxon>Coelurosauria</taxon>
        <taxon>Aves</taxon>
        <taxon>Neognathae</taxon>
        <taxon>Neoaves</taxon>
        <taxon>Telluraves</taxon>
        <taxon>Coraciimorphae</taxon>
        <taxon>Piciformes</taxon>
        <taxon>Ramphastidae</taxon>
        <taxon>Eubucco</taxon>
    </lineage>
</organism>
<dbReference type="OrthoDB" id="8865476at2759"/>
<name>A0A7K8XNJ2_9PICI</name>
<proteinExistence type="predicted"/>
<dbReference type="InterPro" id="IPR013783">
    <property type="entry name" value="Ig-like_fold"/>
</dbReference>
<dbReference type="Gene3D" id="2.60.40.10">
    <property type="entry name" value="Immunoglobulins"/>
    <property type="match status" value="1"/>
</dbReference>
<gene>
    <name evidence="1" type="primary">Ighv37_1</name>
    <name evidence="1" type="ORF">EUBBOU_R15724</name>
</gene>
<keyword evidence="2" id="KW-1185">Reference proteome</keyword>
<feature type="non-terminal residue" evidence="1">
    <location>
        <position position="1"/>
    </location>
</feature>
<dbReference type="AlphaFoldDB" id="A0A7K8XNJ2"/>
<dbReference type="Proteomes" id="UP000583613">
    <property type="component" value="Unassembled WGS sequence"/>
</dbReference>
<reference evidence="1 2" key="1">
    <citation type="submission" date="2019-09" db="EMBL/GenBank/DDBJ databases">
        <title>Bird 10,000 Genomes (B10K) Project - Family phase.</title>
        <authorList>
            <person name="Zhang G."/>
        </authorList>
    </citation>
    <scope>NUCLEOTIDE SEQUENCE [LARGE SCALE GENOMIC DNA]</scope>
    <source>
        <strain evidence="1">B10K-DU-001-04</strain>
        <tissue evidence="1">Muscle</tissue>
    </source>
</reference>
<dbReference type="PANTHER" id="PTHR23266">
    <property type="entry name" value="IMMUNOGLOBULIN HEAVY CHAIN"/>
    <property type="match status" value="1"/>
</dbReference>
<comment type="caution">
    <text evidence="1">The sequence shown here is derived from an EMBL/GenBank/DDBJ whole genome shotgun (WGS) entry which is preliminary data.</text>
</comment>
<dbReference type="InterPro" id="IPR036179">
    <property type="entry name" value="Ig-like_dom_sf"/>
</dbReference>